<evidence type="ECO:0000313" key="13">
    <source>
        <dbReference type="Proteomes" id="UP001415857"/>
    </source>
</evidence>
<protein>
    <recommendedName>
        <fullName evidence="9">Endoglucanase</fullName>
        <ecNumber evidence="9">3.2.1.4</ecNumber>
    </recommendedName>
</protein>
<keyword evidence="4 9" id="KW-0136">Cellulose degradation</keyword>
<name>A0AAP0X5P3_LIQFO</name>
<evidence type="ECO:0000256" key="8">
    <source>
        <dbReference type="PROSITE-ProRule" id="PRU10059"/>
    </source>
</evidence>
<comment type="similarity">
    <text evidence="2 8 9">Belongs to the glycosyl hydrolase 9 (cellulase E) family.</text>
</comment>
<keyword evidence="5 8" id="KW-0119">Carbohydrate metabolism</keyword>
<evidence type="ECO:0000256" key="1">
    <source>
        <dbReference type="ARBA" id="ARBA00000966"/>
    </source>
</evidence>
<dbReference type="AlphaFoldDB" id="A0AAP0X5P3"/>
<dbReference type="Gene3D" id="1.50.10.10">
    <property type="match status" value="1"/>
</dbReference>
<dbReference type="GO" id="GO:0030245">
    <property type="term" value="P:cellulose catabolic process"/>
    <property type="evidence" value="ECO:0007669"/>
    <property type="project" value="UniProtKB-KW"/>
</dbReference>
<feature type="domain" description="Glycoside hydrolase family 9" evidence="11">
    <location>
        <begin position="116"/>
        <end position="572"/>
    </location>
</feature>
<keyword evidence="13" id="KW-1185">Reference proteome</keyword>
<comment type="caution">
    <text evidence="12">The sequence shown here is derived from an EMBL/GenBank/DDBJ whole genome shotgun (WGS) entry which is preliminary data.</text>
</comment>
<keyword evidence="6 8" id="KW-0326">Glycosidase</keyword>
<evidence type="ECO:0000256" key="7">
    <source>
        <dbReference type="ARBA" id="ARBA00023326"/>
    </source>
</evidence>
<dbReference type="Pfam" id="PF00759">
    <property type="entry name" value="Glyco_hydro_9"/>
    <property type="match status" value="1"/>
</dbReference>
<dbReference type="GO" id="GO:0008810">
    <property type="term" value="F:cellulase activity"/>
    <property type="evidence" value="ECO:0007669"/>
    <property type="project" value="UniProtKB-EC"/>
</dbReference>
<dbReference type="InterPro" id="IPR001701">
    <property type="entry name" value="Glyco_hydro_9"/>
</dbReference>
<accession>A0AAP0X5P3</accession>
<feature type="region of interest" description="Disordered" evidence="10">
    <location>
        <begin position="27"/>
        <end position="50"/>
    </location>
</feature>
<dbReference type="InterPro" id="IPR018221">
    <property type="entry name" value="Glyco_hydro_9_His_AS"/>
</dbReference>
<dbReference type="PANTHER" id="PTHR22298">
    <property type="entry name" value="ENDO-1,4-BETA-GLUCANASE"/>
    <property type="match status" value="1"/>
</dbReference>
<evidence type="ECO:0000259" key="11">
    <source>
        <dbReference type="Pfam" id="PF00759"/>
    </source>
</evidence>
<dbReference type="FunFam" id="1.50.10.10:FF:000020">
    <property type="entry name" value="Endoglucanase"/>
    <property type="match status" value="1"/>
</dbReference>
<reference evidence="12 13" key="1">
    <citation type="journal article" date="2024" name="Plant J.">
        <title>Genome sequences and population genomics reveal climatic adaptation and genomic divergence between two closely related sweetgum species.</title>
        <authorList>
            <person name="Xu W.Q."/>
            <person name="Ren C.Q."/>
            <person name="Zhang X.Y."/>
            <person name="Comes H.P."/>
            <person name="Liu X.H."/>
            <person name="Li Y.G."/>
            <person name="Kettle C.J."/>
            <person name="Jalonen R."/>
            <person name="Gaisberger H."/>
            <person name="Ma Y.Z."/>
            <person name="Qiu Y.X."/>
        </authorList>
    </citation>
    <scope>NUCLEOTIDE SEQUENCE [LARGE SCALE GENOMIC DNA]</scope>
    <source>
        <strain evidence="12">Hangzhou</strain>
    </source>
</reference>
<evidence type="ECO:0000256" key="5">
    <source>
        <dbReference type="ARBA" id="ARBA00023277"/>
    </source>
</evidence>
<evidence type="ECO:0000256" key="9">
    <source>
        <dbReference type="RuleBase" id="RU361166"/>
    </source>
</evidence>
<dbReference type="PROSITE" id="PS00592">
    <property type="entry name" value="GH9_2"/>
    <property type="match status" value="1"/>
</dbReference>
<proteinExistence type="inferred from homology"/>
<evidence type="ECO:0000256" key="10">
    <source>
        <dbReference type="SAM" id="MobiDB-lite"/>
    </source>
</evidence>
<comment type="catalytic activity">
    <reaction evidence="1 9">
        <text>Endohydrolysis of (1-&gt;4)-beta-D-glucosidic linkages in cellulose, lichenin and cereal beta-D-glucans.</text>
        <dbReference type="EC" id="3.2.1.4"/>
    </reaction>
</comment>
<evidence type="ECO:0000313" key="12">
    <source>
        <dbReference type="EMBL" id="KAK9285955.1"/>
    </source>
</evidence>
<keyword evidence="7 8" id="KW-0624">Polysaccharide degradation</keyword>
<evidence type="ECO:0000256" key="6">
    <source>
        <dbReference type="ARBA" id="ARBA00023295"/>
    </source>
</evidence>
<dbReference type="SUPFAM" id="SSF48208">
    <property type="entry name" value="Six-hairpin glycosidases"/>
    <property type="match status" value="1"/>
</dbReference>
<keyword evidence="3 8" id="KW-0378">Hydrolase</keyword>
<gene>
    <name evidence="12" type="ORF">L1049_025157</name>
</gene>
<dbReference type="Proteomes" id="UP001415857">
    <property type="component" value="Unassembled WGS sequence"/>
</dbReference>
<organism evidence="12 13">
    <name type="scientific">Liquidambar formosana</name>
    <name type="common">Formosan gum</name>
    <dbReference type="NCBI Taxonomy" id="63359"/>
    <lineage>
        <taxon>Eukaryota</taxon>
        <taxon>Viridiplantae</taxon>
        <taxon>Streptophyta</taxon>
        <taxon>Embryophyta</taxon>
        <taxon>Tracheophyta</taxon>
        <taxon>Spermatophyta</taxon>
        <taxon>Magnoliopsida</taxon>
        <taxon>eudicotyledons</taxon>
        <taxon>Gunneridae</taxon>
        <taxon>Pentapetalae</taxon>
        <taxon>Saxifragales</taxon>
        <taxon>Altingiaceae</taxon>
        <taxon>Liquidambar</taxon>
    </lineage>
</organism>
<dbReference type="InterPro" id="IPR008928">
    <property type="entry name" value="6-hairpin_glycosidase_sf"/>
</dbReference>
<dbReference type="InterPro" id="IPR012341">
    <property type="entry name" value="6hp_glycosidase-like_sf"/>
</dbReference>
<evidence type="ECO:0000256" key="2">
    <source>
        <dbReference type="ARBA" id="ARBA00007072"/>
    </source>
</evidence>
<sequence length="586" mass="64561">MPWKLGFLDQRMVSARVMEPRIQLQRAKEGSLANNPRLRGGTKNGQKRHHLSFDGVKTKRQAGSPFLSSCMHGLAHCPNVSNVLVVVVSIFTIWPKFHHSKGAHGPGHPGAIAANYADALEIAMQFFDIQKSGKLVNNRIAWRGDSGLEDGREGRLDLSKGMYDAGDLMKFGFPMAFTATVLSWAILEYGDQMNAVKQLGHAQESLKWITDYLINAHPSPDVLYIQVGDPELDHECWERPETMTEKRPLTQVNTAFPGTEVAAETAAAMAAASLVFKRANSTYSTLLLKHAQQLFTFADTYRRSYSLSIPQVQKYYNSTGYGDELLWAAAWLYHATGDRSYLNYVTLQNGAAFGGWGNPTWFSWDDKFAGTQVHFIALLLWSKRDFTGGNLGLQMYREAAETVMCGLLPDSPTATSSRTDSGLIWVSEWNCLQHPVASAFLAVLFSDYMLTSQTTTLYCNGIFYTPADLRKFAASQADYVLGNNPMNMSYLVGYGSNYPQYVHHRGASIPIDATTGCGDGFKWLDSTNPNPNVAVGAMVGGPFLNETYIDSRNNSMQGEPSTYNSAVIVGLLSGLVTSSSVVRSFA</sequence>
<dbReference type="EC" id="3.2.1.4" evidence="9"/>
<evidence type="ECO:0000256" key="3">
    <source>
        <dbReference type="ARBA" id="ARBA00022801"/>
    </source>
</evidence>
<dbReference type="EMBL" id="JBBPBK010000005">
    <property type="protein sequence ID" value="KAK9285955.1"/>
    <property type="molecule type" value="Genomic_DNA"/>
</dbReference>
<feature type="active site" evidence="8">
    <location>
        <position position="503"/>
    </location>
</feature>
<evidence type="ECO:0000256" key="4">
    <source>
        <dbReference type="ARBA" id="ARBA00023001"/>
    </source>
</evidence>